<dbReference type="EMBL" id="LNIX01000042">
    <property type="protein sequence ID" value="OXA38929.1"/>
    <property type="molecule type" value="Genomic_DNA"/>
</dbReference>
<reference evidence="2 3" key="1">
    <citation type="submission" date="2015-12" db="EMBL/GenBank/DDBJ databases">
        <title>The genome of Folsomia candida.</title>
        <authorList>
            <person name="Faddeeva A."/>
            <person name="Derks M.F."/>
            <person name="Anvar Y."/>
            <person name="Smit S."/>
            <person name="Van Straalen N."/>
            <person name="Roelofs D."/>
        </authorList>
    </citation>
    <scope>NUCLEOTIDE SEQUENCE [LARGE SCALE GENOMIC DNA]</scope>
    <source>
        <strain evidence="2 3">VU population</strain>
        <tissue evidence="2">Whole body</tissue>
    </source>
</reference>
<accession>A0A226D140</accession>
<dbReference type="OrthoDB" id="190835at2759"/>
<comment type="caution">
    <text evidence="2">The sequence shown here is derived from an EMBL/GenBank/DDBJ whole genome shotgun (WGS) entry which is preliminary data.</text>
</comment>
<feature type="region of interest" description="Disordered" evidence="1">
    <location>
        <begin position="165"/>
        <end position="194"/>
    </location>
</feature>
<protein>
    <submittedName>
        <fullName evidence="2">Uncharacterized protein</fullName>
    </submittedName>
</protein>
<evidence type="ECO:0000256" key="1">
    <source>
        <dbReference type="SAM" id="MobiDB-lite"/>
    </source>
</evidence>
<evidence type="ECO:0000313" key="2">
    <source>
        <dbReference type="EMBL" id="OXA38929.1"/>
    </source>
</evidence>
<dbReference type="AlphaFoldDB" id="A0A226D140"/>
<name>A0A226D140_FOLCA</name>
<feature type="compositionally biased region" description="Low complexity" evidence="1">
    <location>
        <begin position="52"/>
        <end position="62"/>
    </location>
</feature>
<organism evidence="2 3">
    <name type="scientific">Folsomia candida</name>
    <name type="common">Springtail</name>
    <dbReference type="NCBI Taxonomy" id="158441"/>
    <lineage>
        <taxon>Eukaryota</taxon>
        <taxon>Metazoa</taxon>
        <taxon>Ecdysozoa</taxon>
        <taxon>Arthropoda</taxon>
        <taxon>Hexapoda</taxon>
        <taxon>Collembola</taxon>
        <taxon>Entomobryomorpha</taxon>
        <taxon>Isotomoidea</taxon>
        <taxon>Isotomidae</taxon>
        <taxon>Proisotominae</taxon>
        <taxon>Folsomia</taxon>
    </lineage>
</organism>
<feature type="region of interest" description="Disordered" evidence="1">
    <location>
        <begin position="52"/>
        <end position="75"/>
    </location>
</feature>
<keyword evidence="3" id="KW-1185">Reference proteome</keyword>
<proteinExistence type="predicted"/>
<evidence type="ECO:0000313" key="3">
    <source>
        <dbReference type="Proteomes" id="UP000198287"/>
    </source>
</evidence>
<dbReference type="Proteomes" id="UP000198287">
    <property type="component" value="Unassembled WGS sequence"/>
</dbReference>
<feature type="compositionally biased region" description="Basic and acidic residues" evidence="1">
    <location>
        <begin position="169"/>
        <end position="187"/>
    </location>
</feature>
<sequence>MLGEKQAAMHSASSTSKRAYVITMALLLHFLLANAFHHQVFAHLSPRLTRTATDAPSTTTSTQQSNLQELSRERQPMSKSCRAGRIVRVVCVVPSVNVARVDWAWKGDYNNFRRPLDLWTFTRGTLSELDQLSRLKAALKIGIEISESAKNPMPPQTCSVTPFTTAKRTNMDRGHEEQGEDCERSLRSDYPFPS</sequence>
<gene>
    <name evidence="2" type="ORF">Fcan01_26329</name>
</gene>